<dbReference type="RefSeq" id="WP_167636153.1">
    <property type="nucleotide sequence ID" value="NZ_JAATOP010000001.1"/>
</dbReference>
<evidence type="ECO:0000259" key="1">
    <source>
        <dbReference type="Pfam" id="PF01408"/>
    </source>
</evidence>
<organism evidence="3 4">
    <name type="scientific">Marivivens donghaensis</name>
    <dbReference type="NCBI Taxonomy" id="1699413"/>
    <lineage>
        <taxon>Bacteria</taxon>
        <taxon>Pseudomonadati</taxon>
        <taxon>Pseudomonadota</taxon>
        <taxon>Alphaproteobacteria</taxon>
        <taxon>Rhodobacterales</taxon>
        <taxon>Paracoccaceae</taxon>
        <taxon>Marivivens group</taxon>
        <taxon>Marivivens</taxon>
    </lineage>
</organism>
<dbReference type="Gene3D" id="3.30.360.10">
    <property type="entry name" value="Dihydrodipicolinate Reductase, domain 2"/>
    <property type="match status" value="1"/>
</dbReference>
<dbReference type="Proteomes" id="UP000709466">
    <property type="component" value="Unassembled WGS sequence"/>
</dbReference>
<evidence type="ECO:0000259" key="2">
    <source>
        <dbReference type="Pfam" id="PF02894"/>
    </source>
</evidence>
<sequence>MKYGIIGLGDRLAHLVRCFAAADQSIEWVAVTDPDDVRMPVFEPLDAAPIRYDSPAQMLAEHDLDVIMIGSPNHLHLEHLELALKSKAKFIFAEKPVVTNIEETMSLAKLMAEHDGVRRILVGMVLRYSPLYRALTDANRQHLGEIMSIEAAEHIAPYHGSFFMRDWRRDTAMSGGFMLEKCCHDLDLYQGLVGARPMEVASFGGRKKYLPERRVDADYLSKMSPRWGGVNDAFGGTGDIIDYQTAIVNYANGATLAFHTNLNVPDEYRRFMVAGVDGQAEGDFLRNYLHVTLSDTGERIIDSTPGDATNDGHYGADDAMAVDIVAHINGTLDQLPLSVIDALEAGVTAMAMDLSRNEKRMIDLAPVWDDFDKALAGNA</sequence>
<comment type="caution">
    <text evidence="3">The sequence shown here is derived from an EMBL/GenBank/DDBJ whole genome shotgun (WGS) entry which is preliminary data.</text>
</comment>
<dbReference type="PANTHER" id="PTHR43377:SF2">
    <property type="entry name" value="BINDING ROSSMANN FOLD OXIDOREDUCTASE, PUTATIVE (AFU_ORTHOLOGUE AFUA_4G00560)-RELATED"/>
    <property type="match status" value="1"/>
</dbReference>
<dbReference type="SUPFAM" id="SSF51735">
    <property type="entry name" value="NAD(P)-binding Rossmann-fold domains"/>
    <property type="match status" value="1"/>
</dbReference>
<dbReference type="InterPro" id="IPR036291">
    <property type="entry name" value="NAD(P)-bd_dom_sf"/>
</dbReference>
<dbReference type="Pfam" id="PF01408">
    <property type="entry name" value="GFO_IDH_MocA"/>
    <property type="match status" value="1"/>
</dbReference>
<protein>
    <submittedName>
        <fullName evidence="3">Gfo/Idh/MocA family oxidoreductase</fullName>
    </submittedName>
</protein>
<keyword evidence="4" id="KW-1185">Reference proteome</keyword>
<reference evidence="3 4" key="1">
    <citation type="submission" date="2020-03" db="EMBL/GenBank/DDBJ databases">
        <title>Bacterial isolates of synthetic phycosphere.</title>
        <authorList>
            <person name="Fu H."/>
            <person name="Moran M.A."/>
        </authorList>
    </citation>
    <scope>NUCLEOTIDE SEQUENCE [LARGE SCALE GENOMIC DNA]</scope>
    <source>
        <strain evidence="3 4">HF1</strain>
    </source>
</reference>
<accession>A0ABX0VUZ8</accession>
<gene>
    <name evidence="3" type="ORF">HCZ30_02365</name>
</gene>
<evidence type="ECO:0000313" key="3">
    <source>
        <dbReference type="EMBL" id="NIY71275.1"/>
    </source>
</evidence>
<dbReference type="EMBL" id="JAATOP010000001">
    <property type="protein sequence ID" value="NIY71275.1"/>
    <property type="molecule type" value="Genomic_DNA"/>
</dbReference>
<dbReference type="Pfam" id="PF02894">
    <property type="entry name" value="GFO_IDH_MocA_C"/>
    <property type="match status" value="1"/>
</dbReference>
<proteinExistence type="predicted"/>
<dbReference type="PANTHER" id="PTHR43377">
    <property type="entry name" value="BILIVERDIN REDUCTASE A"/>
    <property type="match status" value="1"/>
</dbReference>
<name>A0ABX0VUZ8_9RHOB</name>
<dbReference type="Gene3D" id="3.40.50.720">
    <property type="entry name" value="NAD(P)-binding Rossmann-like Domain"/>
    <property type="match status" value="1"/>
</dbReference>
<dbReference type="InterPro" id="IPR051450">
    <property type="entry name" value="Gfo/Idh/MocA_Oxidoreductases"/>
</dbReference>
<feature type="domain" description="Gfo/Idh/MocA-like oxidoreductase C-terminal" evidence="2">
    <location>
        <begin position="142"/>
        <end position="362"/>
    </location>
</feature>
<dbReference type="InterPro" id="IPR004104">
    <property type="entry name" value="Gfo/Idh/MocA-like_OxRdtase_C"/>
</dbReference>
<feature type="domain" description="Gfo/Idh/MocA-like oxidoreductase N-terminal" evidence="1">
    <location>
        <begin position="1"/>
        <end position="116"/>
    </location>
</feature>
<dbReference type="InterPro" id="IPR000683">
    <property type="entry name" value="Gfo/Idh/MocA-like_OxRdtase_N"/>
</dbReference>
<dbReference type="SUPFAM" id="SSF55347">
    <property type="entry name" value="Glyceraldehyde-3-phosphate dehydrogenase-like, C-terminal domain"/>
    <property type="match status" value="1"/>
</dbReference>
<evidence type="ECO:0000313" key="4">
    <source>
        <dbReference type="Proteomes" id="UP000709466"/>
    </source>
</evidence>